<name>K6W7H7_9ACTN</name>
<protein>
    <submittedName>
        <fullName evidence="1">Uncharacterized protein</fullName>
    </submittedName>
</protein>
<dbReference type="RefSeq" id="WP_006329241.1">
    <property type="nucleotide sequence ID" value="NZ_BAHC01000006.1"/>
</dbReference>
<dbReference type="EMBL" id="BAHC01000006">
    <property type="protein sequence ID" value="GAB88172.1"/>
    <property type="molecule type" value="Genomic_DNA"/>
</dbReference>
<gene>
    <name evidence="1" type="ORF">GORHZ_006_00410</name>
</gene>
<dbReference type="OrthoDB" id="4617761at2"/>
<comment type="caution">
    <text evidence="1">The sequence shown here is derived from an EMBL/GenBank/DDBJ whole genome shotgun (WGS) entry which is preliminary data.</text>
</comment>
<dbReference type="AlphaFoldDB" id="K6W7H7"/>
<proteinExistence type="predicted"/>
<evidence type="ECO:0000313" key="1">
    <source>
        <dbReference type="EMBL" id="GAB88172.1"/>
    </source>
</evidence>
<sequence>MLDGYSDEDDARGVAAWSRLMHIGAHEGDTSTRPGLAELGVDEVHRVCVRAWKYSRNDFEPDTFAELRRSQWRETCALAGSMAESLMLGSAAYVEAVWHQRAIGADTEPAGMALAQRYLADGAIDNVVSVGHRLANFVVRVARTSPTAQAALDRVEKLRPLGPIYVPFATDDPSAWLSLNGATVTRLRNVLDPKLHTAPLDALDSLVASSEWVVAVGNRAENFHRWRKEHEYVTGVDAESGNARDIYDATNQHIGRAVGGHGRRHKISDGLTARTTDAAGEGLRRIAQTLDIILTNTVDLVLPTQHDGFTVEIDDPNRIGTRRRTRST</sequence>
<accession>K6W7H7</accession>
<evidence type="ECO:0000313" key="2">
    <source>
        <dbReference type="Proteomes" id="UP000008363"/>
    </source>
</evidence>
<dbReference type="Proteomes" id="UP000008363">
    <property type="component" value="Unassembled WGS sequence"/>
</dbReference>
<reference evidence="1 2" key="1">
    <citation type="submission" date="2012-08" db="EMBL/GenBank/DDBJ databases">
        <title>Whole genome shotgun sequence of Gordonia rhizosphera NBRC 16068.</title>
        <authorList>
            <person name="Takarada H."/>
            <person name="Isaki S."/>
            <person name="Hosoyama A."/>
            <person name="Tsuchikane K."/>
            <person name="Katsumata H."/>
            <person name="Baba S."/>
            <person name="Ohji S."/>
            <person name="Yamazaki S."/>
            <person name="Fujita N."/>
        </authorList>
    </citation>
    <scope>NUCLEOTIDE SEQUENCE [LARGE SCALE GENOMIC DNA]</scope>
    <source>
        <strain evidence="1 2">NBRC 16068</strain>
    </source>
</reference>
<organism evidence="1 2">
    <name type="scientific">Gordonia rhizosphera NBRC 16068</name>
    <dbReference type="NCBI Taxonomy" id="1108045"/>
    <lineage>
        <taxon>Bacteria</taxon>
        <taxon>Bacillati</taxon>
        <taxon>Actinomycetota</taxon>
        <taxon>Actinomycetes</taxon>
        <taxon>Mycobacteriales</taxon>
        <taxon>Gordoniaceae</taxon>
        <taxon>Gordonia</taxon>
    </lineage>
</organism>
<keyword evidence="2" id="KW-1185">Reference proteome</keyword>